<dbReference type="GO" id="GO:0009847">
    <property type="term" value="P:spore germination"/>
    <property type="evidence" value="ECO:0007669"/>
    <property type="project" value="InterPro"/>
</dbReference>
<evidence type="ECO:0000256" key="4">
    <source>
        <dbReference type="ARBA" id="ARBA00022544"/>
    </source>
</evidence>
<feature type="transmembrane region" description="Helical" evidence="8">
    <location>
        <begin position="79"/>
        <end position="97"/>
    </location>
</feature>
<feature type="transmembrane region" description="Helical" evidence="8">
    <location>
        <begin position="304"/>
        <end position="321"/>
    </location>
</feature>
<evidence type="ECO:0000256" key="6">
    <source>
        <dbReference type="ARBA" id="ARBA00022989"/>
    </source>
</evidence>
<evidence type="ECO:0000256" key="1">
    <source>
        <dbReference type="ARBA" id="ARBA00004141"/>
    </source>
</evidence>
<dbReference type="Pfam" id="PF03845">
    <property type="entry name" value="Spore_permease"/>
    <property type="match status" value="1"/>
</dbReference>
<keyword evidence="7 8" id="KW-0472">Membrane</keyword>
<dbReference type="Proteomes" id="UP000367750">
    <property type="component" value="Unassembled WGS sequence"/>
</dbReference>
<keyword evidence="4" id="KW-0309">Germination</keyword>
<feature type="transmembrane region" description="Helical" evidence="8">
    <location>
        <begin position="341"/>
        <end position="357"/>
    </location>
</feature>
<dbReference type="InterPro" id="IPR004761">
    <property type="entry name" value="Spore_GerAB"/>
</dbReference>
<comment type="similarity">
    <text evidence="2">Belongs to the amino acid-polyamine-organocation (APC) superfamily. Spore germination protein (SGP) (TC 2.A.3.9) family.</text>
</comment>
<dbReference type="AlphaFoldDB" id="A0A5J5G9Q5"/>
<feature type="transmembrane region" description="Helical" evidence="8">
    <location>
        <begin position="38"/>
        <end position="59"/>
    </location>
</feature>
<dbReference type="PANTHER" id="PTHR34975:SF2">
    <property type="entry name" value="SPORE GERMINATION PROTEIN A2"/>
    <property type="match status" value="1"/>
</dbReference>
<evidence type="ECO:0000256" key="3">
    <source>
        <dbReference type="ARBA" id="ARBA00022448"/>
    </source>
</evidence>
<evidence type="ECO:0000256" key="2">
    <source>
        <dbReference type="ARBA" id="ARBA00007998"/>
    </source>
</evidence>
<evidence type="ECO:0000256" key="5">
    <source>
        <dbReference type="ARBA" id="ARBA00022692"/>
    </source>
</evidence>
<feature type="transmembrane region" description="Helical" evidence="8">
    <location>
        <begin position="12"/>
        <end position="32"/>
    </location>
</feature>
<keyword evidence="6 8" id="KW-1133">Transmembrane helix</keyword>
<dbReference type="RefSeq" id="WP_150457998.1">
    <property type="nucleotide sequence ID" value="NZ_VYKK01000012.1"/>
</dbReference>
<comment type="subcellular location">
    <subcellularLocation>
        <location evidence="1">Membrane</location>
        <topology evidence="1">Multi-pass membrane protein</topology>
    </subcellularLocation>
</comment>
<feature type="transmembrane region" description="Helical" evidence="8">
    <location>
        <begin position="117"/>
        <end position="133"/>
    </location>
</feature>
<evidence type="ECO:0000256" key="8">
    <source>
        <dbReference type="SAM" id="Phobius"/>
    </source>
</evidence>
<dbReference type="NCBIfam" id="TIGR00912">
    <property type="entry name" value="2A0309"/>
    <property type="match status" value="1"/>
</dbReference>
<keyword evidence="5 8" id="KW-0812">Transmembrane</keyword>
<gene>
    <name evidence="9" type="ORF">F4V43_09440</name>
</gene>
<dbReference type="PANTHER" id="PTHR34975">
    <property type="entry name" value="SPORE GERMINATION PROTEIN A2"/>
    <property type="match status" value="1"/>
</dbReference>
<organism evidence="9 10">
    <name type="scientific">Paenibacillus spiritus</name>
    <dbReference type="NCBI Taxonomy" id="2496557"/>
    <lineage>
        <taxon>Bacteria</taxon>
        <taxon>Bacillati</taxon>
        <taxon>Bacillota</taxon>
        <taxon>Bacilli</taxon>
        <taxon>Bacillales</taxon>
        <taxon>Paenibacillaceae</taxon>
        <taxon>Paenibacillus</taxon>
    </lineage>
</organism>
<name>A0A5J5G9Q5_9BACL</name>
<dbReference type="OrthoDB" id="2840438at2"/>
<evidence type="ECO:0000313" key="10">
    <source>
        <dbReference type="Proteomes" id="UP000367750"/>
    </source>
</evidence>
<evidence type="ECO:0000313" key="9">
    <source>
        <dbReference type="EMBL" id="KAA9004847.1"/>
    </source>
</evidence>
<feature type="transmembrane region" description="Helical" evidence="8">
    <location>
        <begin position="145"/>
        <end position="163"/>
    </location>
</feature>
<sequence>MTSSSNRLSPLQIGFMVVLFEVGSTPMFLLGGKARQDAWLALLIGSAAGFLLLLALLALQRLYPGRHLMQMLESGFGRIAGRIAGFVYCFYFAYEAMRNVRDLGELTKLTLLPNSPMAITMFLFVLTAAYAIAKGTEIVFRLPELLLPLVIISYALLILLLVATRCTDFARLAPVLENGLKPVLQAALPDTISFPFGQMLVFLMLWHLRGKPGSSAPETITGYIAVSLFLVFMNALNLAVLGPALATSRELPFLNSVRTLTALGFIERLDIMVTFLIFIGITMKMMLFYLCAVRGLAYLSGIRSSAWIFFFGFLIYASSFIERNYTQHIAIGLGPSLKIDMLFQLAIPLLLLFISLIRRSAKKKKKKNGPQRKKAPSTA</sequence>
<evidence type="ECO:0000256" key="7">
    <source>
        <dbReference type="ARBA" id="ARBA00023136"/>
    </source>
</evidence>
<protein>
    <submittedName>
        <fullName evidence="9">GerAB/ArcD/ProY family transporter</fullName>
    </submittedName>
</protein>
<dbReference type="EMBL" id="VYKK01000012">
    <property type="protein sequence ID" value="KAA9004847.1"/>
    <property type="molecule type" value="Genomic_DNA"/>
</dbReference>
<accession>A0A5J5G9Q5</accession>
<comment type="caution">
    <text evidence="9">The sequence shown here is derived from an EMBL/GenBank/DDBJ whole genome shotgun (WGS) entry which is preliminary data.</text>
</comment>
<dbReference type="GO" id="GO:0016020">
    <property type="term" value="C:membrane"/>
    <property type="evidence" value="ECO:0007669"/>
    <property type="project" value="UniProtKB-SubCell"/>
</dbReference>
<reference evidence="9 10" key="1">
    <citation type="submission" date="2019-09" db="EMBL/GenBank/DDBJ databases">
        <title>Bacillus ochoae sp. nov., Paenibacillus whitsoniae sp. nov., Paenibacillus spiritus sp. nov. Isolated from the Mars Exploration Rover during spacecraft assembly.</title>
        <authorList>
            <person name="Seuylemezian A."/>
            <person name="Vaishampayan P."/>
        </authorList>
    </citation>
    <scope>NUCLEOTIDE SEQUENCE [LARGE SCALE GENOMIC DNA]</scope>
    <source>
        <strain evidence="9 10">MER_111</strain>
    </source>
</reference>
<proteinExistence type="inferred from homology"/>
<keyword evidence="3" id="KW-0813">Transport</keyword>
<feature type="transmembrane region" description="Helical" evidence="8">
    <location>
        <begin position="220"/>
        <end position="246"/>
    </location>
</feature>
<keyword evidence="10" id="KW-1185">Reference proteome</keyword>
<feature type="transmembrane region" description="Helical" evidence="8">
    <location>
        <begin position="271"/>
        <end position="292"/>
    </location>
</feature>